<comment type="caution">
    <text evidence="2">The sequence shown here is derived from an EMBL/GenBank/DDBJ whole genome shotgun (WGS) entry which is preliminary data.</text>
</comment>
<evidence type="ECO:0000313" key="3">
    <source>
        <dbReference type="Proteomes" id="UP000324800"/>
    </source>
</evidence>
<sequence length="49" mass="5399">MGQSTKPNNCSRMTEPSDPEKVCTPSPNIGSQMSKEKDLDMDERREGVG</sequence>
<feature type="compositionally biased region" description="Basic and acidic residues" evidence="1">
    <location>
        <begin position="34"/>
        <end position="49"/>
    </location>
</feature>
<protein>
    <submittedName>
        <fullName evidence="2">Uncharacterized protein</fullName>
    </submittedName>
</protein>
<evidence type="ECO:0000256" key="1">
    <source>
        <dbReference type="SAM" id="MobiDB-lite"/>
    </source>
</evidence>
<dbReference type="AlphaFoldDB" id="A0A5J4TNQ3"/>
<dbReference type="Proteomes" id="UP000324800">
    <property type="component" value="Unassembled WGS sequence"/>
</dbReference>
<organism evidence="2 3">
    <name type="scientific">Streblomastix strix</name>
    <dbReference type="NCBI Taxonomy" id="222440"/>
    <lineage>
        <taxon>Eukaryota</taxon>
        <taxon>Metamonada</taxon>
        <taxon>Preaxostyla</taxon>
        <taxon>Oxymonadida</taxon>
        <taxon>Streblomastigidae</taxon>
        <taxon>Streblomastix</taxon>
    </lineage>
</organism>
<proteinExistence type="predicted"/>
<feature type="non-terminal residue" evidence="2">
    <location>
        <position position="49"/>
    </location>
</feature>
<dbReference type="EMBL" id="SNRW01028123">
    <property type="protein sequence ID" value="KAA6359609.1"/>
    <property type="molecule type" value="Genomic_DNA"/>
</dbReference>
<accession>A0A5J4TNQ3</accession>
<evidence type="ECO:0000313" key="2">
    <source>
        <dbReference type="EMBL" id="KAA6359609.1"/>
    </source>
</evidence>
<feature type="region of interest" description="Disordered" evidence="1">
    <location>
        <begin position="1"/>
        <end position="49"/>
    </location>
</feature>
<name>A0A5J4TNQ3_9EUKA</name>
<reference evidence="2 3" key="1">
    <citation type="submission" date="2019-03" db="EMBL/GenBank/DDBJ databases">
        <title>Single cell metagenomics reveals metabolic interactions within the superorganism composed of flagellate Streblomastix strix and complex community of Bacteroidetes bacteria on its surface.</title>
        <authorList>
            <person name="Treitli S.C."/>
            <person name="Kolisko M."/>
            <person name="Husnik F."/>
            <person name="Keeling P."/>
            <person name="Hampl V."/>
        </authorList>
    </citation>
    <scope>NUCLEOTIDE SEQUENCE [LARGE SCALE GENOMIC DNA]</scope>
    <source>
        <strain evidence="2">ST1C</strain>
    </source>
</reference>
<gene>
    <name evidence="2" type="ORF">EZS28_044863</name>
</gene>
<feature type="compositionally biased region" description="Polar residues" evidence="1">
    <location>
        <begin position="1"/>
        <end position="14"/>
    </location>
</feature>